<accession>A0ABX9KML1</accession>
<keyword evidence="1" id="KW-0812">Transmembrane</keyword>
<keyword evidence="3" id="KW-1185">Reference proteome</keyword>
<protein>
    <submittedName>
        <fullName evidence="2">Uncharacterized protein</fullName>
    </submittedName>
</protein>
<evidence type="ECO:0000256" key="1">
    <source>
        <dbReference type="SAM" id="Phobius"/>
    </source>
</evidence>
<dbReference type="Proteomes" id="UP000264294">
    <property type="component" value="Unassembled WGS sequence"/>
</dbReference>
<evidence type="ECO:0000313" key="2">
    <source>
        <dbReference type="EMBL" id="RFT62383.1"/>
    </source>
</evidence>
<name>A0ABX9KML1_9BACI</name>
<feature type="transmembrane region" description="Helical" evidence="1">
    <location>
        <begin position="43"/>
        <end position="62"/>
    </location>
</feature>
<feature type="transmembrane region" description="Helical" evidence="1">
    <location>
        <begin position="6"/>
        <end position="23"/>
    </location>
</feature>
<comment type="caution">
    <text evidence="2">The sequence shown here is derived from an EMBL/GenBank/DDBJ whole genome shotgun (WGS) entry which is preliminary data.</text>
</comment>
<reference evidence="2 3" key="1">
    <citation type="submission" date="2018-08" db="EMBL/GenBank/DDBJ databases">
        <title>Bacillus clarus sp. nov. strain PS00077A.</title>
        <authorList>
            <person name="Mendez Acevedo M."/>
            <person name="Carroll L."/>
            <person name="Mukherjee M."/>
            <person name="Wiedmann M."/>
            <person name="Kovac J."/>
        </authorList>
    </citation>
    <scope>NUCLEOTIDE SEQUENCE [LARGE SCALE GENOMIC DNA]</scope>
    <source>
        <strain evidence="2 3">PS00077A</strain>
    </source>
</reference>
<evidence type="ECO:0000313" key="3">
    <source>
        <dbReference type="Proteomes" id="UP000264294"/>
    </source>
</evidence>
<gene>
    <name evidence="2" type="ORF">D0U04_28185</name>
</gene>
<dbReference type="EMBL" id="QVOD01000070">
    <property type="protein sequence ID" value="RFT62383.1"/>
    <property type="molecule type" value="Genomic_DNA"/>
</dbReference>
<keyword evidence="1" id="KW-1133">Transmembrane helix</keyword>
<sequence>MSTKFFISFVAFCVVVISDSYNITPLYSNRQHVFLKKKIRRLISFKISLFIIQHSTHLLFFYNW</sequence>
<proteinExistence type="predicted"/>
<organism evidence="2 3">
    <name type="scientific">Bacillus clarus</name>
    <dbReference type="NCBI Taxonomy" id="2338372"/>
    <lineage>
        <taxon>Bacteria</taxon>
        <taxon>Bacillati</taxon>
        <taxon>Bacillota</taxon>
        <taxon>Bacilli</taxon>
        <taxon>Bacillales</taxon>
        <taxon>Bacillaceae</taxon>
        <taxon>Bacillus</taxon>
        <taxon>Bacillus cereus group</taxon>
    </lineage>
</organism>
<keyword evidence="1" id="KW-0472">Membrane</keyword>